<keyword evidence="2" id="KW-0812">Transmembrane</keyword>
<evidence type="ECO:0000313" key="3">
    <source>
        <dbReference type="EMBL" id="PQP94106.1"/>
    </source>
</evidence>
<evidence type="ECO:0000256" key="1">
    <source>
        <dbReference type="ARBA" id="ARBA00010884"/>
    </source>
</evidence>
<accession>A0A314XNW5</accession>
<organism evidence="3 4">
    <name type="scientific">Prunus yedoensis var. nudiflora</name>
    <dbReference type="NCBI Taxonomy" id="2094558"/>
    <lineage>
        <taxon>Eukaryota</taxon>
        <taxon>Viridiplantae</taxon>
        <taxon>Streptophyta</taxon>
        <taxon>Embryophyta</taxon>
        <taxon>Tracheophyta</taxon>
        <taxon>Spermatophyta</taxon>
        <taxon>Magnoliopsida</taxon>
        <taxon>eudicotyledons</taxon>
        <taxon>Gunneridae</taxon>
        <taxon>Pentapetalae</taxon>
        <taxon>rosids</taxon>
        <taxon>fabids</taxon>
        <taxon>Rosales</taxon>
        <taxon>Rosaceae</taxon>
        <taxon>Amygdaloideae</taxon>
        <taxon>Amygdaleae</taxon>
        <taxon>Prunus</taxon>
    </lineage>
</organism>
<dbReference type="STRING" id="2094558.A0A314XNW5"/>
<evidence type="ECO:0000313" key="4">
    <source>
        <dbReference type="Proteomes" id="UP000250321"/>
    </source>
</evidence>
<evidence type="ECO:0000256" key="2">
    <source>
        <dbReference type="SAM" id="Phobius"/>
    </source>
</evidence>
<comment type="caution">
    <text evidence="3">The sequence shown here is derived from an EMBL/GenBank/DDBJ whole genome shotgun (WGS) entry which is preliminary data.</text>
</comment>
<dbReference type="SUPFAM" id="SSF53474">
    <property type="entry name" value="alpha/beta-Hydrolases"/>
    <property type="match status" value="1"/>
</dbReference>
<dbReference type="OrthoDB" id="247542at2759"/>
<dbReference type="Proteomes" id="UP000250321">
    <property type="component" value="Unassembled WGS sequence"/>
</dbReference>
<dbReference type="InterPro" id="IPR012020">
    <property type="entry name" value="ABHD4"/>
</dbReference>
<dbReference type="PANTHER" id="PTHR10794:SF63">
    <property type="entry name" value="ALPHA_BETA HYDROLASE 1, ISOFORM A"/>
    <property type="match status" value="1"/>
</dbReference>
<gene>
    <name evidence="3" type="ORF">Pyn_15450</name>
</gene>
<dbReference type="EMBL" id="PJQY01002388">
    <property type="protein sequence ID" value="PQP94106.1"/>
    <property type="molecule type" value="Genomic_DNA"/>
</dbReference>
<dbReference type="AlphaFoldDB" id="A0A314XNW5"/>
<keyword evidence="4" id="KW-1185">Reference proteome</keyword>
<dbReference type="GO" id="GO:0034338">
    <property type="term" value="F:short-chain carboxylesterase activity"/>
    <property type="evidence" value="ECO:0007669"/>
    <property type="project" value="TreeGrafter"/>
</dbReference>
<feature type="transmembrane region" description="Helical" evidence="2">
    <location>
        <begin position="64"/>
        <end position="85"/>
    </location>
</feature>
<dbReference type="InterPro" id="IPR029058">
    <property type="entry name" value="AB_hydrolase_fold"/>
</dbReference>
<keyword evidence="2" id="KW-0472">Membrane</keyword>
<reference evidence="3 4" key="1">
    <citation type="submission" date="2018-02" db="EMBL/GenBank/DDBJ databases">
        <title>Draft genome of wild Prunus yedoensis var. nudiflora.</title>
        <authorList>
            <person name="Baek S."/>
            <person name="Kim J.-H."/>
            <person name="Choi K."/>
            <person name="Kim G.-B."/>
            <person name="Cho A."/>
            <person name="Jang H."/>
            <person name="Shin C.-H."/>
            <person name="Yu H.-J."/>
            <person name="Mun J.-H."/>
        </authorList>
    </citation>
    <scope>NUCLEOTIDE SEQUENCE [LARGE SCALE GENOMIC DNA]</scope>
    <source>
        <strain evidence="4">cv. Jeju island</strain>
        <tissue evidence="3">Leaf</tissue>
    </source>
</reference>
<keyword evidence="2" id="KW-1133">Transmembrane helix</keyword>
<dbReference type="GO" id="GO:0047372">
    <property type="term" value="F:monoacylglycerol lipase activity"/>
    <property type="evidence" value="ECO:0007669"/>
    <property type="project" value="TreeGrafter"/>
</dbReference>
<dbReference type="Gene3D" id="3.40.50.1820">
    <property type="entry name" value="alpha/beta hydrolase"/>
    <property type="match status" value="1"/>
</dbReference>
<protein>
    <submittedName>
        <fullName evidence="3">Embryogenesis-associated protein EMB8-like</fullName>
    </submittedName>
</protein>
<dbReference type="InterPro" id="IPR050960">
    <property type="entry name" value="AB_hydrolase_4_sf"/>
</dbReference>
<sequence length="391" mass="44907">MLPISIILSLYYFINHTRNWRSEPFNSIQFSSPQRHGCLRFSGPHETSANPYELLVQAATLIPIWHYLLGFLITSFVFLHIYFYFHFLQGIFNGFRGYPVDLTYNSDSHIYRSVVSRCHVLHGRYLATPWLTSPHLQNFSSISLATLQLSLTKENYFVCWMVVLLHWIGQHLAFNTAKMGWNVVIGNHRGLGGVPITSDLVYNCGWANDIREVCNRLHHKHPKAPLFLNGTSIDVSADIEYVLGANILVKYLGEDGDNAPVSGAAAISNPWDFLIGDRFIRRTLLQKFYDKALTLGLEWYSQLHQHCYSRLANWDGKMRCIRHYHATCDVGKFETVDTFYRRTSSSIYVCNVCVPLLCISALDDPISTREAIPWDECCFGHHKAWESLSFL</sequence>
<proteinExistence type="inferred from homology"/>
<comment type="similarity">
    <text evidence="1">Belongs to the AB hydrolase superfamily. AB hydrolase 4 family.</text>
</comment>
<name>A0A314XNW5_PRUYE</name>
<dbReference type="PANTHER" id="PTHR10794">
    <property type="entry name" value="ABHYDROLASE DOMAIN-CONTAINING PROTEIN"/>
    <property type="match status" value="1"/>
</dbReference>
<dbReference type="PIRSF" id="PIRSF005211">
    <property type="entry name" value="Ab_hydro_YheT"/>
    <property type="match status" value="1"/>
</dbReference>